<dbReference type="InterPro" id="IPR011009">
    <property type="entry name" value="Kinase-like_dom_sf"/>
</dbReference>
<feature type="domain" description="Protein kinase" evidence="1">
    <location>
        <begin position="1"/>
        <end position="349"/>
    </location>
</feature>
<dbReference type="GO" id="GO:0004674">
    <property type="term" value="F:protein serine/threonine kinase activity"/>
    <property type="evidence" value="ECO:0007669"/>
    <property type="project" value="TreeGrafter"/>
</dbReference>
<dbReference type="PROSITE" id="PS50011">
    <property type="entry name" value="PROTEIN_KINASE_DOM"/>
    <property type="match status" value="2"/>
</dbReference>
<evidence type="ECO:0000259" key="1">
    <source>
        <dbReference type="PROSITE" id="PS50011"/>
    </source>
</evidence>
<dbReference type="Pfam" id="PF07714">
    <property type="entry name" value="PK_Tyr_Ser-Thr"/>
    <property type="match status" value="2"/>
</dbReference>
<dbReference type="InterPro" id="IPR000719">
    <property type="entry name" value="Prot_kinase_dom"/>
</dbReference>
<keyword evidence="2" id="KW-0808">Transferase</keyword>
<dbReference type="AlphaFoldDB" id="A0A165BVQ6"/>
<protein>
    <submittedName>
        <fullName evidence="2">Kinase-like protein</fullName>
    </submittedName>
</protein>
<sequence>MVDLGAIFRRSRIADVNAPSPDRWRPVLRMHPRHWSTFLLPTIGSIVLIDDTASAAHEPRSAVLRTLSGAQPVRLEELAVLSKTAQKSLVRDLRRLRRVHHPNVQRILGACTHDDTSTFLVVQTFDQGSTSLGLLQFLRETPGIDRRQIVLQILDGLRFLHDLGIIHGDVCSESIYYVNSIPLLCGFPSSYAKTSEISLSSIKWEEDEDELTFSIPTDTDAPAEEIVEYPKLYLRHPSEVPDTEVPDSVKERVPLLLRSLSIPQDLFATGFLVMEIFSELAPHSSLRAFQVLRLALQGQQPAHPSREGALRGLDRFYWQFCLSCWRVGGEPDATLEQHIRRLSQDHSDTVWRAPFALSHAQISDICRHIPDLHSQVHDLRVVKDGRDAEAQLYEVQGTWRHGDECTVVNIITPTLCRRGSLRRINDFESEAFVWSQLRHRNILPFLGTVIYEHTPCFVVPWMEGGTCIDYFRAKPEADRLHILVQVADALHYLHSREPPIVHRCVRASSVFVSATDVAFLGNFDFQPLQDPERNFDDSRLDDAGRWTPPEMIIAYHHSTKTDVFAFAMLAYELYSGRIPFYGMVSVRKRIIAGQRPQRPQHISLTEIWAVVERCWDHSPAARPSMGTVVRELGKGLTVVRQPEE</sequence>
<accession>A0A165BVQ6</accession>
<keyword evidence="3" id="KW-1185">Reference proteome</keyword>
<gene>
    <name evidence="2" type="ORF">EXIGLDRAFT_386023</name>
</gene>
<evidence type="ECO:0000313" key="2">
    <source>
        <dbReference type="EMBL" id="KZV81327.1"/>
    </source>
</evidence>
<keyword evidence="2" id="KW-0418">Kinase</keyword>
<dbReference type="OrthoDB" id="2350295at2759"/>
<dbReference type="SUPFAM" id="SSF56112">
    <property type="entry name" value="Protein kinase-like (PK-like)"/>
    <property type="match status" value="2"/>
</dbReference>
<reference evidence="2 3" key="1">
    <citation type="journal article" date="2016" name="Mol. Biol. Evol.">
        <title>Comparative Genomics of Early-Diverging Mushroom-Forming Fungi Provides Insights into the Origins of Lignocellulose Decay Capabilities.</title>
        <authorList>
            <person name="Nagy L.G."/>
            <person name="Riley R."/>
            <person name="Tritt A."/>
            <person name="Adam C."/>
            <person name="Daum C."/>
            <person name="Floudas D."/>
            <person name="Sun H."/>
            <person name="Yadav J.S."/>
            <person name="Pangilinan J."/>
            <person name="Larsson K.H."/>
            <person name="Matsuura K."/>
            <person name="Barry K."/>
            <person name="Labutti K."/>
            <person name="Kuo R."/>
            <person name="Ohm R.A."/>
            <person name="Bhattacharya S.S."/>
            <person name="Shirouzu T."/>
            <person name="Yoshinaga Y."/>
            <person name="Martin F.M."/>
            <person name="Grigoriev I.V."/>
            <person name="Hibbett D.S."/>
        </authorList>
    </citation>
    <scope>NUCLEOTIDE SEQUENCE [LARGE SCALE GENOMIC DNA]</scope>
    <source>
        <strain evidence="2 3">HHB12029</strain>
    </source>
</reference>
<dbReference type="Gene3D" id="1.10.510.10">
    <property type="entry name" value="Transferase(Phosphotransferase) domain 1"/>
    <property type="match status" value="2"/>
</dbReference>
<organism evidence="2 3">
    <name type="scientific">Exidia glandulosa HHB12029</name>
    <dbReference type="NCBI Taxonomy" id="1314781"/>
    <lineage>
        <taxon>Eukaryota</taxon>
        <taxon>Fungi</taxon>
        <taxon>Dikarya</taxon>
        <taxon>Basidiomycota</taxon>
        <taxon>Agaricomycotina</taxon>
        <taxon>Agaricomycetes</taxon>
        <taxon>Auriculariales</taxon>
        <taxon>Exidiaceae</taxon>
        <taxon>Exidia</taxon>
    </lineage>
</organism>
<dbReference type="GO" id="GO:0005524">
    <property type="term" value="F:ATP binding"/>
    <property type="evidence" value="ECO:0007669"/>
    <property type="project" value="UniProtKB-KW"/>
</dbReference>
<dbReference type="STRING" id="1314781.A0A165BVQ6"/>
<dbReference type="InParanoid" id="A0A165BVQ6"/>
<dbReference type="PANTHER" id="PTHR44329">
    <property type="entry name" value="SERINE/THREONINE-PROTEIN KINASE TNNI3K-RELATED"/>
    <property type="match status" value="1"/>
</dbReference>
<dbReference type="InterPro" id="IPR051681">
    <property type="entry name" value="Ser/Thr_Kinases-Pseudokinases"/>
</dbReference>
<dbReference type="EMBL" id="KV426400">
    <property type="protein sequence ID" value="KZV81327.1"/>
    <property type="molecule type" value="Genomic_DNA"/>
</dbReference>
<proteinExistence type="predicted"/>
<dbReference type="InterPro" id="IPR001245">
    <property type="entry name" value="Ser-Thr/Tyr_kinase_cat_dom"/>
</dbReference>
<evidence type="ECO:0000313" key="3">
    <source>
        <dbReference type="Proteomes" id="UP000077266"/>
    </source>
</evidence>
<name>A0A165BVQ6_EXIGL</name>
<feature type="domain" description="Protein kinase" evidence="1">
    <location>
        <begin position="336"/>
        <end position="639"/>
    </location>
</feature>
<dbReference type="Proteomes" id="UP000077266">
    <property type="component" value="Unassembled WGS sequence"/>
</dbReference>